<dbReference type="Pfam" id="PF23176">
    <property type="entry name" value="bHLH_LHW"/>
    <property type="match status" value="1"/>
</dbReference>
<keyword evidence="5" id="KW-0805">Transcription regulation</keyword>
<dbReference type="GO" id="GO:0005524">
    <property type="term" value="F:ATP binding"/>
    <property type="evidence" value="ECO:0007669"/>
    <property type="project" value="UniProtKB-KW"/>
</dbReference>
<keyword evidence="3 10" id="KW-0547">Nucleotide-binding</keyword>
<dbReference type="PROSITE" id="PS50162">
    <property type="entry name" value="RECA_2"/>
    <property type="match status" value="1"/>
</dbReference>
<dbReference type="InterPro" id="IPR020587">
    <property type="entry name" value="RecA_monomer-monomer_interface"/>
</dbReference>
<dbReference type="GO" id="GO:0046983">
    <property type="term" value="F:protein dimerization activity"/>
    <property type="evidence" value="ECO:0007669"/>
    <property type="project" value="InterPro"/>
</dbReference>
<dbReference type="InterPro" id="IPR027417">
    <property type="entry name" value="P-loop_NTPase"/>
</dbReference>
<keyword evidence="4 10" id="KW-0067">ATP-binding</keyword>
<keyword evidence="6 15" id="KW-0238">DNA-binding</keyword>
<dbReference type="InterPro" id="IPR020588">
    <property type="entry name" value="RecA_ATP-bd"/>
</dbReference>
<evidence type="ECO:0000256" key="8">
    <source>
        <dbReference type="ARBA" id="ARBA00023172"/>
    </source>
</evidence>
<dbReference type="SMART" id="SM00382">
    <property type="entry name" value="AAA"/>
    <property type="match status" value="1"/>
</dbReference>
<evidence type="ECO:0000259" key="13">
    <source>
        <dbReference type="PROSITE" id="PS50163"/>
    </source>
</evidence>
<evidence type="ECO:0000313" key="15">
    <source>
        <dbReference type="EMBL" id="KAF5741887.1"/>
    </source>
</evidence>
<dbReference type="PROSITE" id="PS50163">
    <property type="entry name" value="RECA_3"/>
    <property type="match status" value="1"/>
</dbReference>
<name>A0A7J7D6A8_TRIWF</name>
<dbReference type="FunCoup" id="A0A7J7D6A8">
    <property type="interactions" value="2089"/>
</dbReference>
<dbReference type="InParanoid" id="A0A7J7D6A8"/>
<dbReference type="Pfam" id="PF14215">
    <property type="entry name" value="bHLH-MYC_N"/>
    <property type="match status" value="1"/>
</dbReference>
<proteinExistence type="inferred from homology"/>
<dbReference type="InterPro" id="IPR049428">
    <property type="entry name" value="RecA-like_N"/>
</dbReference>
<dbReference type="GO" id="GO:0003700">
    <property type="term" value="F:DNA-binding transcription factor activity"/>
    <property type="evidence" value="ECO:0007669"/>
    <property type="project" value="InterPro"/>
</dbReference>
<dbReference type="CDD" id="cd00983">
    <property type="entry name" value="RecA"/>
    <property type="match status" value="1"/>
</dbReference>
<sequence>MGTVLQNILRSLCLNTDWNYAVFWRLKHRSRMVLTWEDAYHDNCERQGHSENKCSSETQQNFLSGPSHDPVGLAVARMSYHVYSLGEGIVGQVAISGKYQWIFADKLVSSLHSSFESSDGWQSQFSAGIKTVVVVAIVPYGVVQLGSLNTVFEDVKLVVHIKDAFSAMPDSSSGHTNSSPMQCSMKSTFSLSDLPPKSSDSEFLLDCISSADKSIDKKGPDRWLPVSTSYNTTAFGGNTKSLQLSSNVADLDYQKRVILESLNERMCEETKDLVLDSEYYFYPHSCSSVKHNINLYNSALPGENCGVDLPYFSESLESSLCNRITLDSINSYRNGVLNTPESSNMRLQKDKEKLECQNELSPLDTSNIFLKFSAGCELQEALGPAFLKGGRYFDCESEKSEGGACAGMLGGMTSSQLTSDSGSENLLEAVVANVCSSDVKSEQSFCKSEQSLLTSQKMPEASCQSQYTLYSMGHSTNQPSRVEEDTRHCLNTSELCGALSSQGLSSACLSSRSEQLDRNSEPAKNNKKRSRPGESSRPRPRDRQLIQDRIKELRELVPNGSKCSIDSLLERTIKHMLFLQSIAKHADKLKNCADSKLHHKGTGMPGSSNYEQGSSWAVEVGSHLKVCSIIVENLNQKGQMLVECSAASECIGSSSSSVYFPSISVWNFDTYWSMEELILRPNHCHLPCNSVTRSLLSYPSTLPFHSTSLERRPSSQLSALKPTKPKRIRCEFDGKVNGFLHADSNARFLDRQKALEAAMNDINNSFGKGSVTRLGSAGGALVETFPSGCLTLDFALGGGLPKGRIVEIFGPESSGKTTLALHAIAEVQKLGGNAMLVDAEHAFDPAYSKALGVDVENLIVCQPDNGEMALEIADRMCRSGAVDLICVDSVSALTPRAEIEGEIGMQQMGLQARLMSQALRKMSGNASKAGCTLIFLNQIRYKIGVYYGNPEVTSGGIALKFFASVRLEIRSTGKIKSVKGDEDIGLRVRVRVQKSKVSRPYKQAEFEIIFGEGVGKLVGILISHIVFPIFVQFCKSLSFILTLI</sequence>
<dbReference type="NCBIfam" id="TIGR02012">
    <property type="entry name" value="tigrfam_recA"/>
    <property type="match status" value="1"/>
</dbReference>
<evidence type="ECO:0000256" key="3">
    <source>
        <dbReference type="ARBA" id="ARBA00022741"/>
    </source>
</evidence>
<comment type="caution">
    <text evidence="15">The sequence shown here is derived from an EMBL/GenBank/DDBJ whole genome shotgun (WGS) entry which is preliminary data.</text>
</comment>
<organism evidence="15 16">
    <name type="scientific">Tripterygium wilfordii</name>
    <name type="common">Thunder God vine</name>
    <dbReference type="NCBI Taxonomy" id="458696"/>
    <lineage>
        <taxon>Eukaryota</taxon>
        <taxon>Viridiplantae</taxon>
        <taxon>Streptophyta</taxon>
        <taxon>Embryophyta</taxon>
        <taxon>Tracheophyta</taxon>
        <taxon>Spermatophyta</taxon>
        <taxon>Magnoliopsida</taxon>
        <taxon>eudicotyledons</taxon>
        <taxon>Gunneridae</taxon>
        <taxon>Pentapetalae</taxon>
        <taxon>rosids</taxon>
        <taxon>fabids</taxon>
        <taxon>Celastrales</taxon>
        <taxon>Celastraceae</taxon>
        <taxon>Tripterygium</taxon>
    </lineage>
</organism>
<evidence type="ECO:0000313" key="16">
    <source>
        <dbReference type="Proteomes" id="UP000593562"/>
    </source>
</evidence>
<dbReference type="SUPFAM" id="SSF52540">
    <property type="entry name" value="P-loop containing nucleoside triphosphate hydrolases"/>
    <property type="match status" value="1"/>
</dbReference>
<dbReference type="PANTHER" id="PTHR46196">
    <property type="entry name" value="TRANSCRIPTION FACTOR BHLH155-LIKE ISOFORM X1-RELATED"/>
    <property type="match status" value="1"/>
</dbReference>
<dbReference type="InterPro" id="IPR025610">
    <property type="entry name" value="MYC/MYB_N"/>
</dbReference>
<dbReference type="EMBL" id="JAAARO010000010">
    <property type="protein sequence ID" value="KAF5741887.1"/>
    <property type="molecule type" value="Genomic_DNA"/>
</dbReference>
<dbReference type="PRINTS" id="PR00142">
    <property type="entry name" value="RECA"/>
</dbReference>
<dbReference type="InterPro" id="IPR011598">
    <property type="entry name" value="bHLH_dom"/>
</dbReference>
<evidence type="ECO:0000259" key="12">
    <source>
        <dbReference type="PROSITE" id="PS50162"/>
    </source>
</evidence>
<evidence type="ECO:0000256" key="7">
    <source>
        <dbReference type="ARBA" id="ARBA00023163"/>
    </source>
</evidence>
<reference evidence="15 16" key="1">
    <citation type="journal article" date="2020" name="Nat. Commun.">
        <title>Genome of Tripterygium wilfordii and identification of cytochrome P450 involved in triptolide biosynthesis.</title>
        <authorList>
            <person name="Tu L."/>
            <person name="Su P."/>
            <person name="Zhang Z."/>
            <person name="Gao L."/>
            <person name="Wang J."/>
            <person name="Hu T."/>
            <person name="Zhou J."/>
            <person name="Zhang Y."/>
            <person name="Zhao Y."/>
            <person name="Liu Y."/>
            <person name="Song Y."/>
            <person name="Tong Y."/>
            <person name="Lu Y."/>
            <person name="Yang J."/>
            <person name="Xu C."/>
            <person name="Jia M."/>
            <person name="Peters R.J."/>
            <person name="Huang L."/>
            <person name="Gao W."/>
        </authorList>
    </citation>
    <scope>NUCLEOTIDE SEQUENCE [LARGE SCALE GENOMIC DNA]</scope>
    <source>
        <strain evidence="16">cv. XIE 37</strain>
        <tissue evidence="15">Leaf</tissue>
    </source>
</reference>
<dbReference type="InterPro" id="IPR043561">
    <property type="entry name" value="LHW-like"/>
</dbReference>
<gene>
    <name evidence="15" type="ORF">HS088_TW10G00895</name>
</gene>
<evidence type="ECO:0000256" key="6">
    <source>
        <dbReference type="ARBA" id="ARBA00023125"/>
    </source>
</evidence>
<dbReference type="InterPro" id="IPR020584">
    <property type="entry name" value="DNA_recomb/repair_RecA_CS"/>
</dbReference>
<feature type="region of interest" description="Disordered" evidence="11">
    <location>
        <begin position="510"/>
        <end position="544"/>
    </location>
</feature>
<keyword evidence="8" id="KW-0233">DNA recombination</keyword>
<evidence type="ECO:0000256" key="2">
    <source>
        <dbReference type="ARBA" id="ARBA00009391"/>
    </source>
</evidence>
<evidence type="ECO:0000256" key="4">
    <source>
        <dbReference type="ARBA" id="ARBA00022840"/>
    </source>
</evidence>
<dbReference type="InterPro" id="IPR013765">
    <property type="entry name" value="DNA_recomb/repair_RecA"/>
</dbReference>
<keyword evidence="9" id="KW-0539">Nucleus</keyword>
<keyword evidence="7" id="KW-0804">Transcription</keyword>
<feature type="domain" description="RecA family profile 2" evidence="13">
    <location>
        <begin position="944"/>
        <end position="1016"/>
    </location>
</feature>
<dbReference type="Gene3D" id="3.40.50.300">
    <property type="entry name" value="P-loop containing nucleotide triphosphate hydrolases"/>
    <property type="match status" value="1"/>
</dbReference>
<dbReference type="AlphaFoldDB" id="A0A7J7D6A8"/>
<feature type="domain" description="RecA family profile 1" evidence="12">
    <location>
        <begin position="781"/>
        <end position="939"/>
    </location>
</feature>
<dbReference type="GO" id="GO:0140664">
    <property type="term" value="F:ATP-dependent DNA damage sensor activity"/>
    <property type="evidence" value="ECO:0007669"/>
    <property type="project" value="InterPro"/>
</dbReference>
<evidence type="ECO:0000256" key="5">
    <source>
        <dbReference type="ARBA" id="ARBA00023015"/>
    </source>
</evidence>
<evidence type="ECO:0000256" key="10">
    <source>
        <dbReference type="RuleBase" id="RU003422"/>
    </source>
</evidence>
<dbReference type="CDD" id="cd18915">
    <property type="entry name" value="bHLH_AtLHW_like"/>
    <property type="match status" value="1"/>
</dbReference>
<evidence type="ECO:0000256" key="11">
    <source>
        <dbReference type="SAM" id="MobiDB-lite"/>
    </source>
</evidence>
<protein>
    <submittedName>
        <fullName evidence="15">Basic helix-loop-helix DNA-binding superfamily protein isoform 3</fullName>
    </submittedName>
</protein>
<dbReference type="GO" id="GO:0006281">
    <property type="term" value="P:DNA repair"/>
    <property type="evidence" value="ECO:0007669"/>
    <property type="project" value="InterPro"/>
</dbReference>
<dbReference type="PROSITE" id="PS00321">
    <property type="entry name" value="RECA_1"/>
    <property type="match status" value="1"/>
</dbReference>
<dbReference type="GO" id="GO:0003697">
    <property type="term" value="F:single-stranded DNA binding"/>
    <property type="evidence" value="ECO:0007669"/>
    <property type="project" value="InterPro"/>
</dbReference>
<dbReference type="InterPro" id="IPR003593">
    <property type="entry name" value="AAA+_ATPase"/>
</dbReference>
<comment type="subcellular location">
    <subcellularLocation>
        <location evidence="1">Nucleus</location>
    </subcellularLocation>
</comment>
<evidence type="ECO:0000256" key="1">
    <source>
        <dbReference type="ARBA" id="ARBA00004123"/>
    </source>
</evidence>
<evidence type="ECO:0000256" key="9">
    <source>
        <dbReference type="ARBA" id="ARBA00023242"/>
    </source>
</evidence>
<dbReference type="GO" id="GO:0006310">
    <property type="term" value="P:DNA recombination"/>
    <property type="evidence" value="ECO:0007669"/>
    <property type="project" value="UniProtKB-KW"/>
</dbReference>
<dbReference type="SUPFAM" id="SSF47459">
    <property type="entry name" value="HLH, helix-loop-helix DNA-binding domain"/>
    <property type="match status" value="1"/>
</dbReference>
<dbReference type="PROSITE" id="PS50888">
    <property type="entry name" value="BHLH"/>
    <property type="match status" value="1"/>
</dbReference>
<comment type="similarity">
    <text evidence="2 10">Belongs to the RecA family.</text>
</comment>
<evidence type="ECO:0000259" key="14">
    <source>
        <dbReference type="PROSITE" id="PS50888"/>
    </source>
</evidence>
<dbReference type="Pfam" id="PF00154">
    <property type="entry name" value="RecA_N"/>
    <property type="match status" value="1"/>
</dbReference>
<dbReference type="Proteomes" id="UP000593562">
    <property type="component" value="Unassembled WGS sequence"/>
</dbReference>
<keyword evidence="16" id="KW-1185">Reference proteome</keyword>
<dbReference type="InterPro" id="IPR036638">
    <property type="entry name" value="HLH_DNA-bd_sf"/>
</dbReference>
<feature type="domain" description="BHLH" evidence="14">
    <location>
        <begin position="530"/>
        <end position="579"/>
    </location>
</feature>
<feature type="compositionally biased region" description="Basic and acidic residues" evidence="11">
    <location>
        <begin position="531"/>
        <end position="544"/>
    </location>
</feature>
<dbReference type="PANTHER" id="PTHR46196:SF1">
    <property type="entry name" value="TRANSCRIPTION FACTOR EMB1444-RELATED"/>
    <property type="match status" value="1"/>
</dbReference>
<dbReference type="GO" id="GO:0005634">
    <property type="term" value="C:nucleus"/>
    <property type="evidence" value="ECO:0007669"/>
    <property type="project" value="UniProtKB-SubCell"/>
</dbReference>
<accession>A0A7J7D6A8</accession>